<protein>
    <submittedName>
        <fullName evidence="2">CRISPR-associated protein Cas2</fullName>
    </submittedName>
</protein>
<dbReference type="NCBIfam" id="TIGR01873">
    <property type="entry name" value="cas_CT1978"/>
    <property type="match status" value="1"/>
</dbReference>
<name>A0A9X2UHM8_9BACT</name>
<gene>
    <name evidence="2" type="ORF">GGP82_003176</name>
</gene>
<comment type="caution">
    <text evidence="2">The sequence shown here is derived from an EMBL/GenBank/DDBJ whole genome shotgun (WGS) entry which is preliminary data.</text>
</comment>
<dbReference type="EMBL" id="JANTYZ010000015">
    <property type="protein sequence ID" value="MCS3866598.1"/>
    <property type="molecule type" value="Genomic_DNA"/>
</dbReference>
<evidence type="ECO:0000256" key="1">
    <source>
        <dbReference type="SAM" id="MobiDB-lite"/>
    </source>
</evidence>
<dbReference type="RefSeq" id="WP_118829595.1">
    <property type="nucleotide sequence ID" value="NZ_CP030363.1"/>
</dbReference>
<feature type="compositionally biased region" description="Acidic residues" evidence="1">
    <location>
        <begin position="112"/>
        <end position="122"/>
    </location>
</feature>
<dbReference type="AlphaFoldDB" id="A0A9X2UHM8"/>
<dbReference type="InterPro" id="IPR010152">
    <property type="entry name" value="CRISPR-assoc_prot_Cas2_sub"/>
</dbReference>
<reference evidence="2" key="1">
    <citation type="submission" date="2022-08" db="EMBL/GenBank/DDBJ databases">
        <title>Genomic Encyclopedia of Type Strains, Phase V (KMG-V): Genome sequencing to study the core and pangenomes of soil and plant-associated prokaryotes.</title>
        <authorList>
            <person name="Whitman W."/>
        </authorList>
    </citation>
    <scope>NUCLEOTIDE SEQUENCE</scope>
    <source>
        <strain evidence="2">SP2016B</strain>
    </source>
</reference>
<feature type="region of interest" description="Disordered" evidence="1">
    <location>
        <begin position="112"/>
        <end position="134"/>
    </location>
</feature>
<dbReference type="GeneID" id="83729915"/>
<dbReference type="Proteomes" id="UP001155034">
    <property type="component" value="Unassembled WGS sequence"/>
</dbReference>
<accession>A0A9X2UHM8</accession>
<dbReference type="Pfam" id="PF09707">
    <property type="entry name" value="Cas_Cas2CT1978"/>
    <property type="match status" value="1"/>
</dbReference>
<sequence length="134" mass="15095">MTIAVTRNTPGRFDGFLASSMQEIAPGVYVAPVMKKSVRERVWRVMMEWSELLPADAGVVLFWRNPDAPSKLSIRLLGWPKKDFVEHEGLWLTHRDLTEAHDTEELLKQAEVEEQPIGEEDPTVLPTGSAEGLL</sequence>
<dbReference type="Gene3D" id="3.30.70.240">
    <property type="match status" value="1"/>
</dbReference>
<evidence type="ECO:0000313" key="3">
    <source>
        <dbReference type="Proteomes" id="UP001155034"/>
    </source>
</evidence>
<evidence type="ECO:0000313" key="2">
    <source>
        <dbReference type="EMBL" id="MCS3866598.1"/>
    </source>
</evidence>
<organism evidence="2 3">
    <name type="scientific">Salinibacter ruber</name>
    <dbReference type="NCBI Taxonomy" id="146919"/>
    <lineage>
        <taxon>Bacteria</taxon>
        <taxon>Pseudomonadati</taxon>
        <taxon>Rhodothermota</taxon>
        <taxon>Rhodothermia</taxon>
        <taxon>Rhodothermales</taxon>
        <taxon>Salinibacteraceae</taxon>
        <taxon>Salinibacter</taxon>
    </lineage>
</organism>
<proteinExistence type="predicted"/>